<keyword evidence="1" id="KW-1133">Transmembrane helix</keyword>
<keyword evidence="3" id="KW-1185">Reference proteome</keyword>
<dbReference type="AlphaFoldDB" id="A0A067TSI9"/>
<proteinExistence type="predicted"/>
<sequence>MELTALLHEFSRPPSEAVTCVFFHACVFLPVGAVAGQTLYLLSLAFRHAFRRPSFFKITPAWPQLSQLGTTGSRTTPVLLMWT</sequence>
<organism evidence="2 3">
    <name type="scientific">Galerina marginata (strain CBS 339.88)</name>
    <dbReference type="NCBI Taxonomy" id="685588"/>
    <lineage>
        <taxon>Eukaryota</taxon>
        <taxon>Fungi</taxon>
        <taxon>Dikarya</taxon>
        <taxon>Basidiomycota</taxon>
        <taxon>Agaricomycotina</taxon>
        <taxon>Agaricomycetes</taxon>
        <taxon>Agaricomycetidae</taxon>
        <taxon>Agaricales</taxon>
        <taxon>Agaricineae</taxon>
        <taxon>Strophariaceae</taxon>
        <taxon>Galerina</taxon>
    </lineage>
</organism>
<keyword evidence="1" id="KW-0812">Transmembrane</keyword>
<dbReference type="HOGENOM" id="CLU_2542712_0_0_1"/>
<name>A0A067TSI9_GALM3</name>
<dbReference type="Proteomes" id="UP000027222">
    <property type="component" value="Unassembled WGS sequence"/>
</dbReference>
<feature type="transmembrane region" description="Helical" evidence="1">
    <location>
        <begin position="21"/>
        <end position="42"/>
    </location>
</feature>
<evidence type="ECO:0000313" key="2">
    <source>
        <dbReference type="EMBL" id="KDR86146.1"/>
    </source>
</evidence>
<gene>
    <name evidence="2" type="ORF">GALMADRAFT_403996</name>
</gene>
<reference evidence="3" key="1">
    <citation type="journal article" date="2014" name="Proc. Natl. Acad. Sci. U.S.A.">
        <title>Extensive sampling of basidiomycete genomes demonstrates inadequacy of the white-rot/brown-rot paradigm for wood decay fungi.</title>
        <authorList>
            <person name="Riley R."/>
            <person name="Salamov A.A."/>
            <person name="Brown D.W."/>
            <person name="Nagy L.G."/>
            <person name="Floudas D."/>
            <person name="Held B.W."/>
            <person name="Levasseur A."/>
            <person name="Lombard V."/>
            <person name="Morin E."/>
            <person name="Otillar R."/>
            <person name="Lindquist E.A."/>
            <person name="Sun H."/>
            <person name="LaButti K.M."/>
            <person name="Schmutz J."/>
            <person name="Jabbour D."/>
            <person name="Luo H."/>
            <person name="Baker S.E."/>
            <person name="Pisabarro A.G."/>
            <person name="Walton J.D."/>
            <person name="Blanchette R.A."/>
            <person name="Henrissat B."/>
            <person name="Martin F."/>
            <person name="Cullen D."/>
            <person name="Hibbett D.S."/>
            <person name="Grigoriev I.V."/>
        </authorList>
    </citation>
    <scope>NUCLEOTIDE SEQUENCE [LARGE SCALE GENOMIC DNA]</scope>
    <source>
        <strain evidence="3">CBS 339.88</strain>
    </source>
</reference>
<dbReference type="EMBL" id="KL142367">
    <property type="protein sequence ID" value="KDR86146.1"/>
    <property type="molecule type" value="Genomic_DNA"/>
</dbReference>
<evidence type="ECO:0000313" key="3">
    <source>
        <dbReference type="Proteomes" id="UP000027222"/>
    </source>
</evidence>
<keyword evidence="1" id="KW-0472">Membrane</keyword>
<protein>
    <submittedName>
        <fullName evidence="2">Uncharacterized protein</fullName>
    </submittedName>
</protein>
<evidence type="ECO:0000256" key="1">
    <source>
        <dbReference type="SAM" id="Phobius"/>
    </source>
</evidence>
<accession>A0A067TSI9</accession>